<dbReference type="Pfam" id="PF00651">
    <property type="entry name" value="BTB"/>
    <property type="match status" value="1"/>
</dbReference>
<dbReference type="PANTHER" id="PTHR24412">
    <property type="entry name" value="KELCH PROTEIN"/>
    <property type="match status" value="1"/>
</dbReference>
<dbReference type="InterPro" id="IPR000210">
    <property type="entry name" value="BTB/POZ_dom"/>
</dbReference>
<dbReference type="Gene3D" id="3.30.710.10">
    <property type="entry name" value="Potassium Channel Kv1.1, Chain A"/>
    <property type="match status" value="1"/>
</dbReference>
<dbReference type="SUPFAM" id="SSF54695">
    <property type="entry name" value="POZ domain"/>
    <property type="match status" value="1"/>
</dbReference>
<dbReference type="InterPro" id="IPR011333">
    <property type="entry name" value="SKP1/BTB/POZ_sf"/>
</dbReference>
<evidence type="ECO:0000313" key="5">
    <source>
        <dbReference type="Proteomes" id="UP001186944"/>
    </source>
</evidence>
<evidence type="ECO:0000256" key="2">
    <source>
        <dbReference type="ARBA" id="ARBA00022737"/>
    </source>
</evidence>
<dbReference type="SUPFAM" id="SSF117281">
    <property type="entry name" value="Kelch motif"/>
    <property type="match status" value="1"/>
</dbReference>
<accession>A0AA88XM78</accession>
<dbReference type="InterPro" id="IPR011705">
    <property type="entry name" value="BACK"/>
</dbReference>
<dbReference type="AlphaFoldDB" id="A0AA88XM78"/>
<organism evidence="4 5">
    <name type="scientific">Pinctada imbricata</name>
    <name type="common">Atlantic pearl-oyster</name>
    <name type="synonym">Pinctada martensii</name>
    <dbReference type="NCBI Taxonomy" id="66713"/>
    <lineage>
        <taxon>Eukaryota</taxon>
        <taxon>Metazoa</taxon>
        <taxon>Spiralia</taxon>
        <taxon>Lophotrochozoa</taxon>
        <taxon>Mollusca</taxon>
        <taxon>Bivalvia</taxon>
        <taxon>Autobranchia</taxon>
        <taxon>Pteriomorphia</taxon>
        <taxon>Pterioida</taxon>
        <taxon>Pterioidea</taxon>
        <taxon>Pteriidae</taxon>
        <taxon>Pinctada</taxon>
    </lineage>
</organism>
<evidence type="ECO:0000259" key="3">
    <source>
        <dbReference type="PROSITE" id="PS50097"/>
    </source>
</evidence>
<evidence type="ECO:0000256" key="1">
    <source>
        <dbReference type="ARBA" id="ARBA00022441"/>
    </source>
</evidence>
<dbReference type="PROSITE" id="PS50097">
    <property type="entry name" value="BTB"/>
    <property type="match status" value="1"/>
</dbReference>
<keyword evidence="5" id="KW-1185">Reference proteome</keyword>
<name>A0AA88XM78_PINIB</name>
<keyword evidence="2" id="KW-0677">Repeat</keyword>
<dbReference type="InterPro" id="IPR017096">
    <property type="entry name" value="BTB-kelch_protein"/>
</dbReference>
<feature type="domain" description="BTB" evidence="3">
    <location>
        <begin position="6"/>
        <end position="73"/>
    </location>
</feature>
<evidence type="ECO:0000313" key="4">
    <source>
        <dbReference type="EMBL" id="KAK3087982.1"/>
    </source>
</evidence>
<dbReference type="Gene3D" id="2.120.10.80">
    <property type="entry name" value="Kelch-type beta propeller"/>
    <property type="match status" value="1"/>
</dbReference>
<comment type="caution">
    <text evidence="4">The sequence shown here is derived from an EMBL/GenBank/DDBJ whole genome shotgun (WGS) entry which is preliminary data.</text>
</comment>
<dbReference type="Proteomes" id="UP001186944">
    <property type="component" value="Unassembled WGS sequence"/>
</dbReference>
<gene>
    <name evidence="4" type="ORF">FSP39_013061</name>
</gene>
<dbReference type="SMART" id="SM00875">
    <property type="entry name" value="BACK"/>
    <property type="match status" value="1"/>
</dbReference>
<dbReference type="PIRSF" id="PIRSF037037">
    <property type="entry name" value="Kelch-like_protein_gigaxonin"/>
    <property type="match status" value="1"/>
</dbReference>
<dbReference type="InterPro" id="IPR015915">
    <property type="entry name" value="Kelch-typ_b-propeller"/>
</dbReference>
<dbReference type="Gene3D" id="1.25.40.420">
    <property type="match status" value="1"/>
</dbReference>
<reference evidence="4" key="1">
    <citation type="submission" date="2019-08" db="EMBL/GenBank/DDBJ databases">
        <title>The improved chromosome-level genome for the pearl oyster Pinctada fucata martensii using PacBio sequencing and Hi-C.</title>
        <authorList>
            <person name="Zheng Z."/>
        </authorList>
    </citation>
    <scope>NUCLEOTIDE SEQUENCE</scope>
    <source>
        <strain evidence="4">ZZ-2019</strain>
        <tissue evidence="4">Adductor muscle</tissue>
    </source>
</reference>
<sequence length="573" mass="65481">MAEQFKDVTIKVEDRSFPCHRCVLASVSPYFQAMFTSGFSEETKDEVELKSVSADVFEGVLKYLYIQENLITSDNVEEYLKAASCLQIDILQKNCEAVMKDNLDTCNVIGVWKLATDYSCEDLKQSAWKMLMKHFIDMSDEEEFLQLDKDDLIAIISDPSLNIEKRPDIMVKYLDEPNMGSKREDHVLEAVIKWIEQQADERIPLIPCILPHLKLPLMSAETLLTFMESYPHLYHDVESRKILTEAQRFHMLPECRDAISSLRAEHRETSDVVEMLLFIHSTPKLQIMAYSFSRKAWFRLCNLPEKFEPCFAVCKKENNLYVSGKSSIEGIFYKYITSNDTWKRLPSLLIPLTKHCMVCYKKDIIILGGKTAGELMFSDKDVNSSVQKYYKSEKTWKKIGHLAVPISSASAVVLEDGIFVLGGKIDSADKSVMVQRFDMMTSQSTVIAQLLEPVSITGAFVANDKIYMNTGRMFSVLEYNKSTKAIDLLSMREYDDLTMSEPTSAFHGGKWFIMNSSVGEGGKFVMTVIDMHNLEKENQIELPGTNFLKYVKMVKLQVPKRNLKKARVESTKS</sequence>
<protein>
    <recommendedName>
        <fullName evidence="3">BTB domain-containing protein</fullName>
    </recommendedName>
</protein>
<dbReference type="EMBL" id="VSWD01000011">
    <property type="protein sequence ID" value="KAK3087982.1"/>
    <property type="molecule type" value="Genomic_DNA"/>
</dbReference>
<keyword evidence="1" id="KW-0880">Kelch repeat</keyword>
<proteinExistence type="predicted"/>
<dbReference type="Pfam" id="PF07707">
    <property type="entry name" value="BACK"/>
    <property type="match status" value="2"/>
</dbReference>
<dbReference type="PANTHER" id="PTHR24412:SF497">
    <property type="entry name" value="KELCH-LIKE PROTEIN 18"/>
    <property type="match status" value="1"/>
</dbReference>
<dbReference type="SMART" id="SM00225">
    <property type="entry name" value="BTB"/>
    <property type="match status" value="1"/>
</dbReference>